<accession>A0A381UBX7</accession>
<keyword evidence="2" id="KW-0285">Flavoprotein</keyword>
<dbReference type="GO" id="GO:0050661">
    <property type="term" value="F:NADP binding"/>
    <property type="evidence" value="ECO:0007669"/>
    <property type="project" value="InterPro"/>
</dbReference>
<protein>
    <recommendedName>
        <fullName evidence="6">FAD/NAD(P)-binding domain-containing protein</fullName>
    </recommendedName>
</protein>
<comment type="similarity">
    <text evidence="1">Belongs to the FMO family.</text>
</comment>
<dbReference type="EMBL" id="UINC01006139">
    <property type="protein sequence ID" value="SVA25716.1"/>
    <property type="molecule type" value="Genomic_DNA"/>
</dbReference>
<evidence type="ECO:0000256" key="2">
    <source>
        <dbReference type="ARBA" id="ARBA00022630"/>
    </source>
</evidence>
<dbReference type="GO" id="GO:0004499">
    <property type="term" value="F:N,N-dimethylaniline monooxygenase activity"/>
    <property type="evidence" value="ECO:0007669"/>
    <property type="project" value="InterPro"/>
</dbReference>
<gene>
    <name evidence="5" type="ORF">METZ01_LOCUS78570</name>
</gene>
<organism evidence="5">
    <name type="scientific">marine metagenome</name>
    <dbReference type="NCBI Taxonomy" id="408172"/>
    <lineage>
        <taxon>unclassified sequences</taxon>
        <taxon>metagenomes</taxon>
        <taxon>ecological metagenomes</taxon>
    </lineage>
</organism>
<evidence type="ECO:0008006" key="6">
    <source>
        <dbReference type="Google" id="ProtNLM"/>
    </source>
</evidence>
<keyword evidence="3" id="KW-0274">FAD</keyword>
<dbReference type="InterPro" id="IPR020946">
    <property type="entry name" value="Flavin_mOase-like"/>
</dbReference>
<dbReference type="PANTHER" id="PTHR23023">
    <property type="entry name" value="DIMETHYLANILINE MONOOXYGENASE"/>
    <property type="match status" value="1"/>
</dbReference>
<sequence length="205" mass="23113">MTRVAIIGAGPSGLAQLRAFQSAAAAGSEVPEVVCFERQDDWGGIWNYTWRTGTDEYGEPVHCSMYRYLWSNGPKECLEFADYTFEEHFGRPIASYPPRAVLRDYIMGRVEKAGVREQIRFRTAVRSVDYNEAKGNFSVSVQNLLEDATYTEEFDYVVVASGHFSTPNVPSFEGLETFNGRVLHGHDFRDALEFKDKDILVIGTS</sequence>
<keyword evidence="4" id="KW-0560">Oxidoreductase</keyword>
<dbReference type="InterPro" id="IPR036188">
    <property type="entry name" value="FAD/NAD-bd_sf"/>
</dbReference>
<name>A0A381UBX7_9ZZZZ</name>
<dbReference type="SUPFAM" id="SSF51905">
    <property type="entry name" value="FAD/NAD(P)-binding domain"/>
    <property type="match status" value="1"/>
</dbReference>
<evidence type="ECO:0000313" key="5">
    <source>
        <dbReference type="EMBL" id="SVA25716.1"/>
    </source>
</evidence>
<dbReference type="AlphaFoldDB" id="A0A381UBX7"/>
<dbReference type="InterPro" id="IPR050346">
    <property type="entry name" value="FMO-like"/>
</dbReference>
<evidence type="ECO:0000256" key="1">
    <source>
        <dbReference type="ARBA" id="ARBA00009183"/>
    </source>
</evidence>
<dbReference type="Pfam" id="PF00743">
    <property type="entry name" value="FMO-like"/>
    <property type="match status" value="1"/>
</dbReference>
<evidence type="ECO:0000256" key="4">
    <source>
        <dbReference type="ARBA" id="ARBA00023002"/>
    </source>
</evidence>
<feature type="non-terminal residue" evidence="5">
    <location>
        <position position="205"/>
    </location>
</feature>
<dbReference type="GO" id="GO:0050660">
    <property type="term" value="F:flavin adenine dinucleotide binding"/>
    <property type="evidence" value="ECO:0007669"/>
    <property type="project" value="InterPro"/>
</dbReference>
<proteinExistence type="inferred from homology"/>
<reference evidence="5" key="1">
    <citation type="submission" date="2018-05" db="EMBL/GenBank/DDBJ databases">
        <authorList>
            <person name="Lanie J.A."/>
            <person name="Ng W.-L."/>
            <person name="Kazmierczak K.M."/>
            <person name="Andrzejewski T.M."/>
            <person name="Davidsen T.M."/>
            <person name="Wayne K.J."/>
            <person name="Tettelin H."/>
            <person name="Glass J.I."/>
            <person name="Rusch D."/>
            <person name="Podicherti R."/>
            <person name="Tsui H.-C.T."/>
            <person name="Winkler M.E."/>
        </authorList>
    </citation>
    <scope>NUCLEOTIDE SEQUENCE</scope>
</reference>
<dbReference type="Gene3D" id="3.50.50.60">
    <property type="entry name" value="FAD/NAD(P)-binding domain"/>
    <property type="match status" value="2"/>
</dbReference>
<evidence type="ECO:0000256" key="3">
    <source>
        <dbReference type="ARBA" id="ARBA00022827"/>
    </source>
</evidence>